<gene>
    <name evidence="3" type="ORF">R4146_08395</name>
</gene>
<dbReference type="InterPro" id="IPR046776">
    <property type="entry name" value="Pectate_lyase_5"/>
</dbReference>
<keyword evidence="2" id="KW-0472">Membrane</keyword>
<reference evidence="3 4" key="1">
    <citation type="submission" date="2023-10" db="EMBL/GenBank/DDBJ databases">
        <title>Nicoliella lavandulae sp. nov. isolated from Lavandula angustifolia flowers.</title>
        <authorList>
            <person name="Alcantara C."/>
            <person name="Zuniga M."/>
            <person name="Landete J.M."/>
            <person name="Monedero V."/>
        </authorList>
    </citation>
    <scope>NUCLEOTIDE SEQUENCE [LARGE SCALE GENOMIC DNA]</scope>
    <source>
        <strain evidence="3 4">Es01</strain>
    </source>
</reference>
<feature type="compositionally biased region" description="Low complexity" evidence="1">
    <location>
        <begin position="179"/>
        <end position="210"/>
    </location>
</feature>
<dbReference type="RefSeq" id="WP_339960998.1">
    <property type="nucleotide sequence ID" value="NZ_JAWMWH010000003.1"/>
</dbReference>
<dbReference type="Pfam" id="PF20585">
    <property type="entry name" value="Pectate_lyase_5"/>
    <property type="match status" value="1"/>
</dbReference>
<comment type="caution">
    <text evidence="3">The sequence shown here is derived from an EMBL/GenBank/DDBJ whole genome shotgun (WGS) entry which is preliminary data.</text>
</comment>
<feature type="transmembrane region" description="Helical" evidence="2">
    <location>
        <begin position="21"/>
        <end position="38"/>
    </location>
</feature>
<proteinExistence type="predicted"/>
<keyword evidence="2" id="KW-0812">Transmembrane</keyword>
<keyword evidence="2" id="KW-1133">Transmembrane helix</keyword>
<sequence length="464" mass="49203">MFNQNQSIQHKKKLKKVKKRWIVVSSVVMALVGGGYLTNQSLPTVSADTINTTQTVRVANQAELLAALQDESVNRIKVTQDIDVSLDSLRVRIAGRAMTIDLNQHTVNLNQVQLRLSQTANNYNILIQNGTLKGTSQAGMITQDSGSTNQVTLELSAVSVVGSEISGGDAIIVTHHESAPNSNESTPASSSETASSVASDQPSSSSATSAEESKTSTEVPVVSDTSSATDQSVTNSNTSEPKSEASSANDSDGSSATSVNSANSNVANSNPTLTSSQATHSSARVGTAIATNANNNRVTPLFIPSYPVATTHSQLNRESSVVPNNFSAATNSASNSTTANSAATSSSINNSSSHHSVDSTSVTNSVSNDTAKPVNNMVGTKQSKPKKVVKRTNKVKYLKLKKMKGKLKVTLYRDFKLTKKMNGKLVAGKQYRLISKKLNRNGKLVYQIKAGYLVGSKQHIKLMK</sequence>
<dbReference type="EMBL" id="JAWMWH010000003">
    <property type="protein sequence ID" value="MEJ6401154.1"/>
    <property type="molecule type" value="Genomic_DNA"/>
</dbReference>
<evidence type="ECO:0000313" key="4">
    <source>
        <dbReference type="Proteomes" id="UP001370590"/>
    </source>
</evidence>
<name>A0ABU8SN12_9LACO</name>
<protein>
    <submittedName>
        <fullName evidence="3">Pectate lyase-like adhesive domain-containing protein</fullName>
    </submittedName>
</protein>
<feature type="region of interest" description="Disordered" evidence="1">
    <location>
        <begin position="330"/>
        <end position="388"/>
    </location>
</feature>
<accession>A0ABU8SN12</accession>
<feature type="region of interest" description="Disordered" evidence="1">
    <location>
        <begin position="178"/>
        <end position="280"/>
    </location>
</feature>
<evidence type="ECO:0000256" key="2">
    <source>
        <dbReference type="SAM" id="Phobius"/>
    </source>
</evidence>
<feature type="compositionally biased region" description="Low complexity" evidence="1">
    <location>
        <begin position="330"/>
        <end position="371"/>
    </location>
</feature>
<keyword evidence="4" id="KW-1185">Reference proteome</keyword>
<feature type="compositionally biased region" description="Polar residues" evidence="1">
    <location>
        <begin position="271"/>
        <end position="280"/>
    </location>
</feature>
<dbReference type="Proteomes" id="UP001370590">
    <property type="component" value="Unassembled WGS sequence"/>
</dbReference>
<feature type="compositionally biased region" description="Low complexity" evidence="1">
    <location>
        <begin position="244"/>
        <end position="270"/>
    </location>
</feature>
<evidence type="ECO:0000256" key="1">
    <source>
        <dbReference type="SAM" id="MobiDB-lite"/>
    </source>
</evidence>
<organism evidence="3 4">
    <name type="scientific">Nicoliella lavandulae</name>
    <dbReference type="NCBI Taxonomy" id="3082954"/>
    <lineage>
        <taxon>Bacteria</taxon>
        <taxon>Bacillati</taxon>
        <taxon>Bacillota</taxon>
        <taxon>Bacilli</taxon>
        <taxon>Lactobacillales</taxon>
        <taxon>Lactobacillaceae</taxon>
        <taxon>Nicoliella</taxon>
    </lineage>
</organism>
<feature type="compositionally biased region" description="Polar residues" evidence="1">
    <location>
        <begin position="223"/>
        <end position="240"/>
    </location>
</feature>
<evidence type="ECO:0000313" key="3">
    <source>
        <dbReference type="EMBL" id="MEJ6401154.1"/>
    </source>
</evidence>